<dbReference type="EMBL" id="AATP01000011">
    <property type="protein sequence ID" value="EAU39867.1"/>
    <property type="molecule type" value="Genomic_DNA"/>
</dbReference>
<reference evidence="1 2" key="1">
    <citation type="journal article" date="2010" name="J. Bacteriol.">
        <title>Genome sequence of Fulvimarina pelagi HTCC2506T, a Mn(II)-oxidizing alphaproteobacterium possessing an aerobic anoxygenic photosynthetic gene cluster and Xanthorhodopsin.</title>
        <authorList>
            <person name="Kang I."/>
            <person name="Oh H.M."/>
            <person name="Lim S.I."/>
            <person name="Ferriera S."/>
            <person name="Giovannoni S.J."/>
            <person name="Cho J.C."/>
        </authorList>
    </citation>
    <scope>NUCLEOTIDE SEQUENCE [LARGE SCALE GENOMIC DNA]</scope>
    <source>
        <strain evidence="1 2">HTCC2506</strain>
    </source>
</reference>
<sequence length="51" mass="5940">MDEVREIWKVTIGRACFAMEVGRSLYAYEARRDDQAALSKRIKEIIGTHVR</sequence>
<dbReference type="AlphaFoldDB" id="Q0FY75"/>
<name>Q0FY75_9HYPH</name>
<dbReference type="Proteomes" id="UP000004310">
    <property type="component" value="Unassembled WGS sequence"/>
</dbReference>
<keyword evidence="2" id="KW-1185">Reference proteome</keyword>
<evidence type="ECO:0000313" key="1">
    <source>
        <dbReference type="EMBL" id="EAU39867.1"/>
    </source>
</evidence>
<comment type="caution">
    <text evidence="1">The sequence shown here is derived from an EMBL/GenBank/DDBJ whole genome shotgun (WGS) entry which is preliminary data.</text>
</comment>
<gene>
    <name evidence="1" type="ORF">FP2506_17364</name>
</gene>
<organism evidence="1 2">
    <name type="scientific">Fulvimarina pelagi HTCC2506</name>
    <dbReference type="NCBI Taxonomy" id="314231"/>
    <lineage>
        <taxon>Bacteria</taxon>
        <taxon>Pseudomonadati</taxon>
        <taxon>Pseudomonadota</taxon>
        <taxon>Alphaproteobacteria</taxon>
        <taxon>Hyphomicrobiales</taxon>
        <taxon>Aurantimonadaceae</taxon>
        <taxon>Fulvimarina</taxon>
    </lineage>
</organism>
<evidence type="ECO:0000313" key="2">
    <source>
        <dbReference type="Proteomes" id="UP000004310"/>
    </source>
</evidence>
<dbReference type="HOGENOM" id="CLU_3099141_0_0_5"/>
<accession>Q0FY75</accession>
<protein>
    <submittedName>
        <fullName evidence="1">Uncharacterized protein</fullName>
    </submittedName>
</protein>
<proteinExistence type="predicted"/>